<reference evidence="16 17" key="1">
    <citation type="submission" date="2019-02" db="EMBL/GenBank/DDBJ databases">
        <title>Deep-cultivation of Planctomycetes and their phenomic and genomic characterization uncovers novel biology.</title>
        <authorList>
            <person name="Wiegand S."/>
            <person name="Jogler M."/>
            <person name="Boedeker C."/>
            <person name="Pinto D."/>
            <person name="Vollmers J."/>
            <person name="Rivas-Marin E."/>
            <person name="Kohn T."/>
            <person name="Peeters S.H."/>
            <person name="Heuer A."/>
            <person name="Rast P."/>
            <person name="Oberbeckmann S."/>
            <person name="Bunk B."/>
            <person name="Jeske O."/>
            <person name="Meyerdierks A."/>
            <person name="Storesund J.E."/>
            <person name="Kallscheuer N."/>
            <person name="Luecker S."/>
            <person name="Lage O.M."/>
            <person name="Pohl T."/>
            <person name="Merkel B.J."/>
            <person name="Hornburger P."/>
            <person name="Mueller R.-W."/>
            <person name="Bruemmer F."/>
            <person name="Labrenz M."/>
            <person name="Spormann A.M."/>
            <person name="Op den Camp H."/>
            <person name="Overmann J."/>
            <person name="Amann R."/>
            <person name="Jetten M.S.M."/>
            <person name="Mascher T."/>
            <person name="Medema M.H."/>
            <person name="Devos D.P."/>
            <person name="Kaster A.-K."/>
            <person name="Ovreas L."/>
            <person name="Rohde M."/>
            <person name="Galperin M.Y."/>
            <person name="Jogler C."/>
        </authorList>
    </citation>
    <scope>NUCLEOTIDE SEQUENCE [LARGE SCALE GENOMIC DNA]</scope>
    <source>
        <strain evidence="16 17">Pla133</strain>
    </source>
</reference>
<keyword evidence="11 12" id="KW-0324">Glycolysis</keyword>
<comment type="catalytic activity">
    <reaction evidence="1 12 15">
        <text>(2R)-3-phosphoglycerate + ATP = (2R)-3-phospho-glyceroyl phosphate + ADP</text>
        <dbReference type="Rhea" id="RHEA:14801"/>
        <dbReference type="ChEBI" id="CHEBI:30616"/>
        <dbReference type="ChEBI" id="CHEBI:57604"/>
        <dbReference type="ChEBI" id="CHEBI:58272"/>
        <dbReference type="ChEBI" id="CHEBI:456216"/>
        <dbReference type="EC" id="2.7.2.3"/>
    </reaction>
</comment>
<name>A0A518BJS8_9BACT</name>
<dbReference type="PIRSF" id="PIRSF000724">
    <property type="entry name" value="Pgk"/>
    <property type="match status" value="1"/>
</dbReference>
<dbReference type="GO" id="GO:0004618">
    <property type="term" value="F:phosphoglycerate kinase activity"/>
    <property type="evidence" value="ECO:0007669"/>
    <property type="project" value="UniProtKB-UniRule"/>
</dbReference>
<evidence type="ECO:0000256" key="13">
    <source>
        <dbReference type="PIRSR" id="PIRSR000724-1"/>
    </source>
</evidence>
<dbReference type="GO" id="GO:0006096">
    <property type="term" value="P:glycolytic process"/>
    <property type="evidence" value="ECO:0007669"/>
    <property type="project" value="UniProtKB-UniRule"/>
</dbReference>
<evidence type="ECO:0000313" key="17">
    <source>
        <dbReference type="Proteomes" id="UP000316921"/>
    </source>
</evidence>
<comment type="subunit">
    <text evidence="4 12">Monomer.</text>
</comment>
<dbReference type="UniPathway" id="UPA00109">
    <property type="reaction ID" value="UER00185"/>
</dbReference>
<dbReference type="InterPro" id="IPR015824">
    <property type="entry name" value="Phosphoglycerate_kinase_N"/>
</dbReference>
<evidence type="ECO:0000256" key="3">
    <source>
        <dbReference type="ARBA" id="ARBA00008982"/>
    </source>
</evidence>
<dbReference type="HAMAP" id="MF_00145">
    <property type="entry name" value="Phosphoglyc_kinase"/>
    <property type="match status" value="1"/>
</dbReference>
<evidence type="ECO:0000256" key="9">
    <source>
        <dbReference type="ARBA" id="ARBA00022777"/>
    </source>
</evidence>
<evidence type="ECO:0000256" key="4">
    <source>
        <dbReference type="ARBA" id="ARBA00011245"/>
    </source>
</evidence>
<dbReference type="PROSITE" id="PS00111">
    <property type="entry name" value="PGLYCERATE_KINASE"/>
    <property type="match status" value="1"/>
</dbReference>
<dbReference type="KEGG" id="pbap:Pla133_23060"/>
<evidence type="ECO:0000256" key="6">
    <source>
        <dbReference type="ARBA" id="ARBA00016471"/>
    </source>
</evidence>
<dbReference type="EMBL" id="CP036287">
    <property type="protein sequence ID" value="QDU67228.1"/>
    <property type="molecule type" value="Genomic_DNA"/>
</dbReference>
<feature type="binding site" evidence="12">
    <location>
        <position position="155"/>
    </location>
    <ligand>
        <name>substrate</name>
    </ligand>
</feature>
<dbReference type="FunFam" id="3.40.50.1260:FF:000003">
    <property type="entry name" value="Phosphoglycerate kinase"/>
    <property type="match status" value="1"/>
</dbReference>
<feature type="binding site" evidence="12">
    <location>
        <position position="122"/>
    </location>
    <ligand>
        <name>substrate</name>
    </ligand>
</feature>
<feature type="binding site" evidence="12">
    <location>
        <position position="39"/>
    </location>
    <ligand>
        <name>substrate</name>
    </ligand>
</feature>
<feature type="binding site" evidence="13">
    <location>
        <position position="122"/>
    </location>
    <ligand>
        <name>(2R)-3-phosphoglycerate</name>
        <dbReference type="ChEBI" id="CHEBI:58272"/>
    </ligand>
</feature>
<feature type="binding site" evidence="13">
    <location>
        <position position="39"/>
    </location>
    <ligand>
        <name>(2R)-3-phosphoglycerate</name>
        <dbReference type="ChEBI" id="CHEBI:58272"/>
    </ligand>
</feature>
<dbReference type="InterPro" id="IPR001576">
    <property type="entry name" value="Phosphoglycerate_kinase"/>
</dbReference>
<comment type="similarity">
    <text evidence="3 12 15">Belongs to the phosphoglycerate kinase family.</text>
</comment>
<dbReference type="PANTHER" id="PTHR11406">
    <property type="entry name" value="PHOSPHOGLYCERATE KINASE"/>
    <property type="match status" value="1"/>
</dbReference>
<dbReference type="GO" id="GO:0005829">
    <property type="term" value="C:cytosol"/>
    <property type="evidence" value="ECO:0007669"/>
    <property type="project" value="TreeGrafter"/>
</dbReference>
<evidence type="ECO:0000256" key="14">
    <source>
        <dbReference type="PIRSR" id="PIRSR000724-2"/>
    </source>
</evidence>
<gene>
    <name evidence="12 16" type="primary">pgk</name>
    <name evidence="16" type="ORF">Pla133_23060</name>
</gene>
<proteinExistence type="inferred from homology"/>
<dbReference type="PANTHER" id="PTHR11406:SF23">
    <property type="entry name" value="PHOSPHOGLYCERATE KINASE 1, CHLOROPLASTIC-RELATED"/>
    <property type="match status" value="1"/>
</dbReference>
<dbReference type="RefSeq" id="WP_419192379.1">
    <property type="nucleotide sequence ID" value="NZ_CP036287.1"/>
</dbReference>
<dbReference type="GO" id="GO:0043531">
    <property type="term" value="F:ADP binding"/>
    <property type="evidence" value="ECO:0007669"/>
    <property type="project" value="TreeGrafter"/>
</dbReference>
<keyword evidence="10 12" id="KW-0067">ATP-binding</keyword>
<evidence type="ECO:0000256" key="7">
    <source>
        <dbReference type="ARBA" id="ARBA00022679"/>
    </source>
</evidence>
<keyword evidence="17" id="KW-1185">Reference proteome</keyword>
<evidence type="ECO:0000256" key="10">
    <source>
        <dbReference type="ARBA" id="ARBA00022840"/>
    </source>
</evidence>
<evidence type="ECO:0000256" key="8">
    <source>
        <dbReference type="ARBA" id="ARBA00022741"/>
    </source>
</evidence>
<dbReference type="SUPFAM" id="SSF53748">
    <property type="entry name" value="Phosphoglycerate kinase"/>
    <property type="match status" value="1"/>
</dbReference>
<protein>
    <recommendedName>
        <fullName evidence="6 12">Phosphoglycerate kinase</fullName>
        <ecNumber evidence="5 12">2.7.2.3</ecNumber>
    </recommendedName>
</protein>
<comment type="pathway">
    <text evidence="2 12">Carbohydrate degradation; glycolysis; pyruvate from D-glyceraldehyde 3-phosphate: step 2/5.</text>
</comment>
<keyword evidence="9 12" id="KW-0418">Kinase</keyword>
<evidence type="ECO:0000256" key="5">
    <source>
        <dbReference type="ARBA" id="ARBA00013061"/>
    </source>
</evidence>
<dbReference type="Proteomes" id="UP000316921">
    <property type="component" value="Chromosome"/>
</dbReference>
<dbReference type="Pfam" id="PF00162">
    <property type="entry name" value="PGK"/>
    <property type="match status" value="1"/>
</dbReference>
<dbReference type="CDD" id="cd00318">
    <property type="entry name" value="Phosphoglycerate_kinase"/>
    <property type="match status" value="1"/>
</dbReference>
<feature type="binding site" evidence="12 14">
    <location>
        <position position="295"/>
    </location>
    <ligand>
        <name>ATP</name>
        <dbReference type="ChEBI" id="CHEBI:30616"/>
    </ligand>
</feature>
<dbReference type="InterPro" id="IPR015911">
    <property type="entry name" value="Phosphoglycerate_kinase_CS"/>
</dbReference>
<dbReference type="PRINTS" id="PR00477">
    <property type="entry name" value="PHGLYCKINASE"/>
</dbReference>
<dbReference type="EC" id="2.7.2.3" evidence="5 12"/>
<evidence type="ECO:0000256" key="12">
    <source>
        <dbReference type="HAMAP-Rule" id="MF_00145"/>
    </source>
</evidence>
<feature type="binding site" evidence="12 13">
    <location>
        <begin position="62"/>
        <end position="65"/>
    </location>
    <ligand>
        <name>substrate</name>
    </ligand>
</feature>
<dbReference type="Gene3D" id="3.40.50.1260">
    <property type="entry name" value="Phosphoglycerate kinase, N-terminal domain"/>
    <property type="match status" value="2"/>
</dbReference>
<dbReference type="FunFam" id="3.40.50.1260:FF:000006">
    <property type="entry name" value="Phosphoglycerate kinase"/>
    <property type="match status" value="1"/>
</dbReference>
<evidence type="ECO:0000256" key="15">
    <source>
        <dbReference type="RuleBase" id="RU000532"/>
    </source>
</evidence>
<feature type="binding site" evidence="12 14">
    <location>
        <position position="205"/>
    </location>
    <ligand>
        <name>ATP</name>
        <dbReference type="ChEBI" id="CHEBI:30616"/>
    </ligand>
</feature>
<feature type="binding site" evidence="12 14">
    <location>
        <begin position="352"/>
        <end position="355"/>
    </location>
    <ligand>
        <name>ATP</name>
        <dbReference type="ChEBI" id="CHEBI:30616"/>
    </ligand>
</feature>
<feature type="binding site" evidence="12 13">
    <location>
        <begin position="23"/>
        <end position="25"/>
    </location>
    <ligand>
        <name>substrate</name>
    </ligand>
</feature>
<evidence type="ECO:0000256" key="11">
    <source>
        <dbReference type="ARBA" id="ARBA00023152"/>
    </source>
</evidence>
<accession>A0A518BJS8</accession>
<evidence type="ECO:0000256" key="2">
    <source>
        <dbReference type="ARBA" id="ARBA00004838"/>
    </source>
</evidence>
<feature type="binding site" evidence="12 14">
    <location>
        <position position="326"/>
    </location>
    <ligand>
        <name>ATP</name>
        <dbReference type="ChEBI" id="CHEBI:30616"/>
    </ligand>
</feature>
<evidence type="ECO:0000256" key="1">
    <source>
        <dbReference type="ARBA" id="ARBA00000642"/>
    </source>
</evidence>
<dbReference type="GO" id="GO:0006094">
    <property type="term" value="P:gluconeogenesis"/>
    <property type="evidence" value="ECO:0007669"/>
    <property type="project" value="TreeGrafter"/>
</dbReference>
<keyword evidence="12" id="KW-0963">Cytoplasm</keyword>
<keyword evidence="7 12" id="KW-0808">Transferase</keyword>
<keyword evidence="8 12" id="KW-0547">Nucleotide-binding</keyword>
<feature type="binding site" evidence="13">
    <location>
        <position position="155"/>
    </location>
    <ligand>
        <name>(2R)-3-phosphoglycerate</name>
        <dbReference type="ChEBI" id="CHEBI:58272"/>
    </ligand>
</feature>
<comment type="subcellular location">
    <subcellularLocation>
        <location evidence="12">Cytoplasm</location>
    </subcellularLocation>
</comment>
<sequence length="395" mass="41622">MKLSIPGLDTLDVSGKRVLVRVDFNVPLDGDQRITDDTRIRAALPTIQALLERGGRPVLMSHLGRPKGQVVDELRLDPIADRLAQLLPGRQVIKLDACRGPEVEAAVAGAPADAVVLLENIRFEPGETKGDEQLAADLARLGDCFVNDAFGTSHRDHSSVCGVARILPAAGGLLLEREIAAFARVLEDPARPLAAVLGGAKVSDKLTVIERLLDVVDRLLIGGGMAYTFLAARGGSIGSSLVQPDQFDMVRRAMAMAKERGVQLLLPVDHVIGRDFAEGTEHRTVEGDIPDGWMGLDIGPKACAAYAAALADAKTIVWNGPMGVFEWPSFEAGTRTVAEAVADSPAYSVVGGGDSVAAVEKFGLAERMGHISTGGGASLELLEGKVLPGIAALQR</sequence>
<evidence type="ECO:0000313" key="16">
    <source>
        <dbReference type="EMBL" id="QDU67228.1"/>
    </source>
</evidence>
<dbReference type="InterPro" id="IPR036043">
    <property type="entry name" value="Phosphoglycerate_kinase_sf"/>
</dbReference>
<dbReference type="AlphaFoldDB" id="A0A518BJS8"/>
<organism evidence="16 17">
    <name type="scientific">Engelhardtia mirabilis</name>
    <dbReference type="NCBI Taxonomy" id="2528011"/>
    <lineage>
        <taxon>Bacteria</taxon>
        <taxon>Pseudomonadati</taxon>
        <taxon>Planctomycetota</taxon>
        <taxon>Planctomycetia</taxon>
        <taxon>Planctomycetia incertae sedis</taxon>
        <taxon>Engelhardtia</taxon>
    </lineage>
</organism>
<dbReference type="GO" id="GO:0005524">
    <property type="term" value="F:ATP binding"/>
    <property type="evidence" value="ECO:0007669"/>
    <property type="project" value="UniProtKB-KW"/>
</dbReference>